<evidence type="ECO:0000313" key="2">
    <source>
        <dbReference type="Proteomes" id="UP000073816"/>
    </source>
</evidence>
<reference evidence="1 2" key="2">
    <citation type="journal article" date="2016" name="Genome Announc.">
        <title>Complete Genome Sequence of Algoriphagus sp. Strain M8-2, Isolated from a Brackish Lake.</title>
        <authorList>
            <person name="Muraguchi Y."/>
            <person name="Kushimoto K."/>
            <person name="Ohtsubo Y."/>
            <person name="Suzuki T."/>
            <person name="Dohra H."/>
            <person name="Kimbara K."/>
            <person name="Shintani M."/>
        </authorList>
    </citation>
    <scope>NUCLEOTIDE SEQUENCE [LARGE SCALE GENOMIC DNA]</scope>
    <source>
        <strain evidence="1 2">M8-2</strain>
    </source>
</reference>
<gene>
    <name evidence="1" type="ORF">AO498_12957</name>
</gene>
<keyword evidence="2" id="KW-1185">Reference proteome</keyword>
<dbReference type="AlphaFoldDB" id="A0A142EQE5"/>
<name>A0A142EQE5_9BACT</name>
<proteinExistence type="predicted"/>
<dbReference type="Proteomes" id="UP000073816">
    <property type="component" value="Chromosome"/>
</dbReference>
<accession>A0A142EQE5</accession>
<sequence>MIGKILRICQGYYKKDIFSFILFDRIIFRKFGHLKIFILKYLFFQNLFFTFSYCPITLTPNSNEKATNALDLWDDLGRQRIRPIDPVYGIRVYQGV</sequence>
<evidence type="ECO:0000313" key="1">
    <source>
        <dbReference type="EMBL" id="AMQ57350.1"/>
    </source>
</evidence>
<reference evidence="2" key="1">
    <citation type="submission" date="2015-09" db="EMBL/GenBank/DDBJ databases">
        <title>Complete sequence of Algoriphagus sp. M8-2.</title>
        <authorList>
            <person name="Shintani M."/>
        </authorList>
    </citation>
    <scope>NUCLEOTIDE SEQUENCE [LARGE SCALE GENOMIC DNA]</scope>
    <source>
        <strain evidence="2">M8-2</strain>
    </source>
</reference>
<dbReference type="KEGG" id="alm:AO498_12957"/>
<protein>
    <submittedName>
        <fullName evidence="1">Peptidase M42 family protein</fullName>
    </submittedName>
</protein>
<dbReference type="STRING" id="1727163.AO498_12957"/>
<dbReference type="EMBL" id="CP012836">
    <property type="protein sequence ID" value="AMQ57350.1"/>
    <property type="molecule type" value="Genomic_DNA"/>
</dbReference>
<organism evidence="1 2">
    <name type="scientific">Algoriphagus sanaruensis</name>
    <dbReference type="NCBI Taxonomy" id="1727163"/>
    <lineage>
        <taxon>Bacteria</taxon>
        <taxon>Pseudomonadati</taxon>
        <taxon>Bacteroidota</taxon>
        <taxon>Cytophagia</taxon>
        <taxon>Cytophagales</taxon>
        <taxon>Cyclobacteriaceae</taxon>
        <taxon>Algoriphagus</taxon>
    </lineage>
</organism>